<dbReference type="GO" id="GO:0006508">
    <property type="term" value="P:proteolysis"/>
    <property type="evidence" value="ECO:0007669"/>
    <property type="project" value="UniProtKB-KW"/>
</dbReference>
<proteinExistence type="inferred from homology"/>
<organism evidence="8 9">
    <name type="scientific">Pacificispira spongiicola</name>
    <dbReference type="NCBI Taxonomy" id="2729598"/>
    <lineage>
        <taxon>Bacteria</taxon>
        <taxon>Pseudomonadati</taxon>
        <taxon>Pseudomonadota</taxon>
        <taxon>Alphaproteobacteria</taxon>
        <taxon>Rhodospirillales</taxon>
        <taxon>Rhodospirillaceae</taxon>
        <taxon>Pacificispira</taxon>
    </lineage>
</organism>
<dbReference type="AlphaFoldDB" id="A0A7Y0DWQ6"/>
<accession>A0A7Y0DWQ6</accession>
<dbReference type="GO" id="GO:0008233">
    <property type="term" value="F:peptidase activity"/>
    <property type="evidence" value="ECO:0007669"/>
    <property type="project" value="UniProtKB-KW"/>
</dbReference>
<dbReference type="RefSeq" id="WP_169623314.1">
    <property type="nucleotide sequence ID" value="NZ_JABBNT010000001.1"/>
</dbReference>
<dbReference type="PANTHER" id="PTHR42911:SF1">
    <property type="entry name" value="MODULATOR OF FTSH PROTEASE HFLC"/>
    <property type="match status" value="1"/>
</dbReference>
<keyword evidence="5" id="KW-0472">Membrane</keyword>
<evidence type="ECO:0000256" key="4">
    <source>
        <dbReference type="ARBA" id="ARBA00022989"/>
    </source>
</evidence>
<dbReference type="CDD" id="cd03405">
    <property type="entry name" value="SPFH_HflC"/>
    <property type="match status" value="1"/>
</dbReference>
<gene>
    <name evidence="8" type="ORF">HH303_00835</name>
</gene>
<dbReference type="SMART" id="SM00244">
    <property type="entry name" value="PHB"/>
    <property type="match status" value="1"/>
</dbReference>
<evidence type="ECO:0000256" key="5">
    <source>
        <dbReference type="ARBA" id="ARBA00023136"/>
    </source>
</evidence>
<evidence type="ECO:0000313" key="8">
    <source>
        <dbReference type="EMBL" id="NMM43002.1"/>
    </source>
</evidence>
<evidence type="ECO:0000256" key="3">
    <source>
        <dbReference type="ARBA" id="ARBA00022692"/>
    </source>
</evidence>
<reference evidence="8 9" key="1">
    <citation type="submission" date="2020-04" db="EMBL/GenBank/DDBJ databases">
        <title>Rhodospirillaceae bacterium KN72 isolated from deep sea.</title>
        <authorList>
            <person name="Zhang D.-C."/>
        </authorList>
    </citation>
    <scope>NUCLEOTIDE SEQUENCE [LARGE SCALE GENOMIC DNA]</scope>
    <source>
        <strain evidence="8 9">KN72</strain>
    </source>
</reference>
<dbReference type="GO" id="GO:0016020">
    <property type="term" value="C:membrane"/>
    <property type="evidence" value="ECO:0007669"/>
    <property type="project" value="UniProtKB-SubCell"/>
</dbReference>
<dbReference type="PANTHER" id="PTHR42911">
    <property type="entry name" value="MODULATOR OF FTSH PROTEASE HFLC"/>
    <property type="match status" value="1"/>
</dbReference>
<keyword evidence="3" id="KW-0812">Transmembrane</keyword>
<comment type="function">
    <text evidence="6">HflC and HflK could regulate a protease.</text>
</comment>
<dbReference type="Pfam" id="PF01145">
    <property type="entry name" value="Band_7"/>
    <property type="match status" value="1"/>
</dbReference>
<comment type="similarity">
    <text evidence="2 6">Belongs to the band 7/mec-2 family. HflC subfamily.</text>
</comment>
<comment type="caution">
    <text evidence="8">The sequence shown here is derived from an EMBL/GenBank/DDBJ whole genome shotgun (WGS) entry which is preliminary data.</text>
</comment>
<dbReference type="SUPFAM" id="SSF117892">
    <property type="entry name" value="Band 7/SPFH domain"/>
    <property type="match status" value="1"/>
</dbReference>
<dbReference type="InterPro" id="IPR036013">
    <property type="entry name" value="Band_7/SPFH_dom_sf"/>
</dbReference>
<evidence type="ECO:0000256" key="6">
    <source>
        <dbReference type="PIRNR" id="PIRNR005651"/>
    </source>
</evidence>
<dbReference type="Proteomes" id="UP000539372">
    <property type="component" value="Unassembled WGS sequence"/>
</dbReference>
<evidence type="ECO:0000259" key="7">
    <source>
        <dbReference type="SMART" id="SM00244"/>
    </source>
</evidence>
<dbReference type="InterPro" id="IPR001107">
    <property type="entry name" value="Band_7"/>
</dbReference>
<keyword evidence="4" id="KW-1133">Transmembrane helix</keyword>
<sequence length="297" mass="33619">MNRTGFILLGVLVVGLIVAASSAFTVRETEQVMVMRFGEPRRQITEPGLHFKVPFVDTARFFDNRVLDYDAAAQEIPTADQKQLVVNAFARYKITKPLLFFQSVGTERGMQQRFNSLINSALRRVLGEVELTVVLTPERARLMEEFTRIVAEEAKGFGVDVVDVRIKRIDLPSENSDAIFKRMRTQREQEARLARAEGGKEAQRIRADADKRQRVILAEARKKAEILQGEGDAEAQGLYNAAYGQNVDFFDFWRSMQAMTKGLSSDTTTYVGPPNSDFFRYFRDETGKISEAAETAR</sequence>
<comment type="subcellular location">
    <subcellularLocation>
        <location evidence="1">Membrane</location>
        <topology evidence="1">Single-pass membrane protein</topology>
    </subcellularLocation>
</comment>
<feature type="domain" description="Band 7" evidence="7">
    <location>
        <begin position="21"/>
        <end position="183"/>
    </location>
</feature>
<evidence type="ECO:0000256" key="1">
    <source>
        <dbReference type="ARBA" id="ARBA00004167"/>
    </source>
</evidence>
<evidence type="ECO:0000256" key="2">
    <source>
        <dbReference type="ARBA" id="ARBA00007862"/>
    </source>
</evidence>
<keyword evidence="9" id="KW-1185">Reference proteome</keyword>
<protein>
    <recommendedName>
        <fullName evidence="6">Protein HflC</fullName>
    </recommendedName>
</protein>
<dbReference type="EMBL" id="JABBNT010000001">
    <property type="protein sequence ID" value="NMM43002.1"/>
    <property type="molecule type" value="Genomic_DNA"/>
</dbReference>
<dbReference type="InterPro" id="IPR010200">
    <property type="entry name" value="HflC"/>
</dbReference>
<evidence type="ECO:0000313" key="9">
    <source>
        <dbReference type="Proteomes" id="UP000539372"/>
    </source>
</evidence>
<keyword evidence="8" id="KW-0645">Protease</keyword>
<dbReference type="PIRSF" id="PIRSF005651">
    <property type="entry name" value="HflC"/>
    <property type="match status" value="1"/>
</dbReference>
<dbReference type="Gene3D" id="3.30.479.30">
    <property type="entry name" value="Band 7 domain"/>
    <property type="match status" value="1"/>
</dbReference>
<name>A0A7Y0DWQ6_9PROT</name>
<keyword evidence="8" id="KW-0378">Hydrolase</keyword>